<evidence type="ECO:0000256" key="1">
    <source>
        <dbReference type="SAM" id="MobiDB-lite"/>
    </source>
</evidence>
<comment type="caution">
    <text evidence="3">The sequence shown here is derived from an EMBL/GenBank/DDBJ whole genome shotgun (WGS) entry which is preliminary data.</text>
</comment>
<keyword evidence="4" id="KW-1185">Reference proteome</keyword>
<dbReference type="PANTHER" id="PTHR47055">
    <property type="entry name" value="DDE_TNP_1_7 DOMAIN-CONTAINING PROTEIN"/>
    <property type="match status" value="1"/>
</dbReference>
<organism evidence="3 4">
    <name type="scientific">Ladona fulva</name>
    <name type="common">Scarce chaser dragonfly</name>
    <name type="synonym">Libellula fulva</name>
    <dbReference type="NCBI Taxonomy" id="123851"/>
    <lineage>
        <taxon>Eukaryota</taxon>
        <taxon>Metazoa</taxon>
        <taxon>Ecdysozoa</taxon>
        <taxon>Arthropoda</taxon>
        <taxon>Hexapoda</taxon>
        <taxon>Insecta</taxon>
        <taxon>Pterygota</taxon>
        <taxon>Palaeoptera</taxon>
        <taxon>Odonata</taxon>
        <taxon>Epiprocta</taxon>
        <taxon>Anisoptera</taxon>
        <taxon>Libelluloidea</taxon>
        <taxon>Libellulidae</taxon>
        <taxon>Ladona</taxon>
    </lineage>
</organism>
<dbReference type="AlphaFoldDB" id="A0A8K0KPL1"/>
<name>A0A8K0KPL1_LADFU</name>
<evidence type="ECO:0000313" key="4">
    <source>
        <dbReference type="Proteomes" id="UP000792457"/>
    </source>
</evidence>
<dbReference type="EMBL" id="KZ309409">
    <property type="protein sequence ID" value="KAG8238660.1"/>
    <property type="molecule type" value="Genomic_DNA"/>
</dbReference>
<dbReference type="InterPro" id="IPR029526">
    <property type="entry name" value="PGBD"/>
</dbReference>
<feature type="domain" description="PiggyBac transposable element-derived protein" evidence="2">
    <location>
        <begin position="13"/>
        <end position="100"/>
    </location>
</feature>
<evidence type="ECO:0000313" key="3">
    <source>
        <dbReference type="EMBL" id="KAG8238660.1"/>
    </source>
</evidence>
<dbReference type="Proteomes" id="UP000792457">
    <property type="component" value="Unassembled WGS sequence"/>
</dbReference>
<dbReference type="InterPro" id="IPR052638">
    <property type="entry name" value="PiggyBac_TE-derived"/>
</dbReference>
<reference evidence="3" key="1">
    <citation type="submission" date="2013-04" db="EMBL/GenBank/DDBJ databases">
        <authorList>
            <person name="Qu J."/>
            <person name="Murali S.C."/>
            <person name="Bandaranaike D."/>
            <person name="Bellair M."/>
            <person name="Blankenburg K."/>
            <person name="Chao H."/>
            <person name="Dinh H."/>
            <person name="Doddapaneni H."/>
            <person name="Downs B."/>
            <person name="Dugan-Rocha S."/>
            <person name="Elkadiri S."/>
            <person name="Gnanaolivu R.D."/>
            <person name="Hernandez B."/>
            <person name="Javaid M."/>
            <person name="Jayaseelan J.C."/>
            <person name="Lee S."/>
            <person name="Li M."/>
            <person name="Ming W."/>
            <person name="Munidasa M."/>
            <person name="Muniz J."/>
            <person name="Nguyen L."/>
            <person name="Ongeri F."/>
            <person name="Osuji N."/>
            <person name="Pu L.-L."/>
            <person name="Puazo M."/>
            <person name="Qu C."/>
            <person name="Quiroz J."/>
            <person name="Raj R."/>
            <person name="Weissenberger G."/>
            <person name="Xin Y."/>
            <person name="Zou X."/>
            <person name="Han Y."/>
            <person name="Richards S."/>
            <person name="Worley K."/>
            <person name="Muzny D."/>
            <person name="Gibbs R."/>
        </authorList>
    </citation>
    <scope>NUCLEOTIDE SEQUENCE</scope>
    <source>
        <strain evidence="3">Sampled in the wild</strain>
    </source>
</reference>
<reference evidence="3" key="2">
    <citation type="submission" date="2017-10" db="EMBL/GenBank/DDBJ databases">
        <title>Ladona fulva Genome sequencing and assembly.</title>
        <authorList>
            <person name="Murali S."/>
            <person name="Richards S."/>
            <person name="Bandaranaike D."/>
            <person name="Bellair M."/>
            <person name="Blankenburg K."/>
            <person name="Chao H."/>
            <person name="Dinh H."/>
            <person name="Doddapaneni H."/>
            <person name="Dugan-Rocha S."/>
            <person name="Elkadiri S."/>
            <person name="Gnanaolivu R."/>
            <person name="Hernandez B."/>
            <person name="Skinner E."/>
            <person name="Javaid M."/>
            <person name="Lee S."/>
            <person name="Li M."/>
            <person name="Ming W."/>
            <person name="Munidasa M."/>
            <person name="Muniz J."/>
            <person name="Nguyen L."/>
            <person name="Hughes D."/>
            <person name="Osuji N."/>
            <person name="Pu L.-L."/>
            <person name="Puazo M."/>
            <person name="Qu C."/>
            <person name="Quiroz J."/>
            <person name="Raj R."/>
            <person name="Weissenberger G."/>
            <person name="Xin Y."/>
            <person name="Zou X."/>
            <person name="Han Y."/>
            <person name="Worley K."/>
            <person name="Muzny D."/>
            <person name="Gibbs R."/>
        </authorList>
    </citation>
    <scope>NUCLEOTIDE SEQUENCE</scope>
    <source>
        <strain evidence="3">Sampled in the wild</strain>
    </source>
</reference>
<accession>A0A8K0KPL1</accession>
<dbReference type="Pfam" id="PF13843">
    <property type="entry name" value="DDE_Tnp_1_7"/>
    <property type="match status" value="1"/>
</dbReference>
<evidence type="ECO:0000259" key="2">
    <source>
        <dbReference type="Pfam" id="PF13843"/>
    </source>
</evidence>
<dbReference type="PANTHER" id="PTHR47055:SF3">
    <property type="entry name" value="PHORBOL-ESTER_DAG-TYPE DOMAIN-CONTAINING PROTEIN"/>
    <property type="match status" value="1"/>
</dbReference>
<proteinExistence type="predicted"/>
<dbReference type="OrthoDB" id="6626429at2759"/>
<gene>
    <name evidence="3" type="ORF">J437_LFUL018153</name>
</gene>
<sequence length="141" mass="16374">MGKCTLMSAEELEKFPRGYNDYRFESNNEIFIVRWKDNKCVAVATNIDTLEPTVQVMRWCKERSAKAYVPQPALINNYNKYMGGVDMHDWLLEKHAIAIKAISLPSGPTQDANKPKHRLSQLNDPERRKHKKETFFIKECG</sequence>
<dbReference type="GO" id="GO:0043565">
    <property type="term" value="F:sequence-specific DNA binding"/>
    <property type="evidence" value="ECO:0007669"/>
    <property type="project" value="TreeGrafter"/>
</dbReference>
<protein>
    <recommendedName>
        <fullName evidence="2">PiggyBac transposable element-derived protein domain-containing protein</fullName>
    </recommendedName>
</protein>
<feature type="region of interest" description="Disordered" evidence="1">
    <location>
        <begin position="105"/>
        <end position="125"/>
    </location>
</feature>